<evidence type="ECO:0000256" key="1">
    <source>
        <dbReference type="SAM" id="MobiDB-lite"/>
    </source>
</evidence>
<comment type="caution">
    <text evidence="2">The sequence shown here is derived from an EMBL/GenBank/DDBJ whole genome shotgun (WGS) entry which is preliminary data.</text>
</comment>
<proteinExistence type="predicted"/>
<organism evidence="2 3">
    <name type="scientific">Candidatus Nomurabacteria bacterium RIFCSPLOWO2_12_FULL_41_10</name>
    <dbReference type="NCBI Taxonomy" id="1801795"/>
    <lineage>
        <taxon>Bacteria</taxon>
        <taxon>Candidatus Nomuraibacteriota</taxon>
    </lineage>
</organism>
<evidence type="ECO:0000313" key="3">
    <source>
        <dbReference type="Proteomes" id="UP000176826"/>
    </source>
</evidence>
<accession>A0A1F6YBI4</accession>
<sequence length="68" mass="7505">MELGIKKTQPGSQKRIGRNKMKRQDNELTEKGGEPVLAPAGKGPNTGTLLRDAHPFSQAHYKSIYLKS</sequence>
<dbReference type="AlphaFoldDB" id="A0A1F6YBI4"/>
<evidence type="ECO:0000313" key="2">
    <source>
        <dbReference type="EMBL" id="OGJ03731.1"/>
    </source>
</evidence>
<feature type="compositionally biased region" description="Basic and acidic residues" evidence="1">
    <location>
        <begin position="22"/>
        <end position="33"/>
    </location>
</feature>
<gene>
    <name evidence="2" type="ORF">A3F97_00860</name>
</gene>
<name>A0A1F6YBI4_9BACT</name>
<reference evidence="2 3" key="1">
    <citation type="journal article" date="2016" name="Nat. Commun.">
        <title>Thousands of microbial genomes shed light on interconnected biogeochemical processes in an aquifer system.</title>
        <authorList>
            <person name="Anantharaman K."/>
            <person name="Brown C.T."/>
            <person name="Hug L.A."/>
            <person name="Sharon I."/>
            <person name="Castelle C.J."/>
            <person name="Probst A.J."/>
            <person name="Thomas B.C."/>
            <person name="Singh A."/>
            <person name="Wilkins M.J."/>
            <person name="Karaoz U."/>
            <person name="Brodie E.L."/>
            <person name="Williams K.H."/>
            <person name="Hubbard S.S."/>
            <person name="Banfield J.F."/>
        </authorList>
    </citation>
    <scope>NUCLEOTIDE SEQUENCE [LARGE SCALE GENOMIC DNA]</scope>
</reference>
<dbReference type="Proteomes" id="UP000176826">
    <property type="component" value="Unassembled WGS sequence"/>
</dbReference>
<protein>
    <submittedName>
        <fullName evidence="2">Uncharacterized protein</fullName>
    </submittedName>
</protein>
<dbReference type="EMBL" id="MFVT01000020">
    <property type="protein sequence ID" value="OGJ03731.1"/>
    <property type="molecule type" value="Genomic_DNA"/>
</dbReference>
<feature type="region of interest" description="Disordered" evidence="1">
    <location>
        <begin position="1"/>
        <end position="54"/>
    </location>
</feature>